<sequence>MDPSKPESFNHRTEILSTGRKYHFVDQKPEGYDSKRHPTLVLVHGFPDLWYGWRFQIGPWVSRGSRVIAPDMLGYGCTSKPADAQEYSTKKLCADLAALLDLLDIKRAIFIGHDWGSYTVGRFALWYPDRLHALVMLSVPYTPPSREFLSLEEVVRRAPDLGYQLYFASPKSNLEILANLKKFLRITYGPPSPKSGFHNRGSLENLLLAVPDKPRPSVLKEEELEFYHSQLSKGMFGPLNYYRTSKFRHDEELDYGLGPNLRENLPFLFIWGTADLTATPFVIGKAKKFINRYQDVALEGRGHWLMVEAKDEITQIIANWLEGLTCSQPNVVLGERLSGKL</sequence>
<feature type="domain" description="AB hydrolase-1" evidence="3">
    <location>
        <begin position="38"/>
        <end position="308"/>
    </location>
</feature>
<protein>
    <recommendedName>
        <fullName evidence="3">AB hydrolase-1 domain-containing protein</fullName>
    </recommendedName>
</protein>
<dbReference type="PRINTS" id="PR00111">
    <property type="entry name" value="ABHYDROLASE"/>
</dbReference>
<evidence type="ECO:0000256" key="1">
    <source>
        <dbReference type="ARBA" id="ARBA00022801"/>
    </source>
</evidence>
<proteinExistence type="inferred from homology"/>
<dbReference type="PRINTS" id="PR00412">
    <property type="entry name" value="EPOXHYDRLASE"/>
</dbReference>
<dbReference type="OMA" id="GSINWYR"/>
<dbReference type="EMBL" id="KN817518">
    <property type="protein sequence ID" value="KJA29719.1"/>
    <property type="molecule type" value="Genomic_DNA"/>
</dbReference>
<dbReference type="OrthoDB" id="284184at2759"/>
<evidence type="ECO:0000259" key="3">
    <source>
        <dbReference type="Pfam" id="PF00561"/>
    </source>
</evidence>
<dbReference type="Pfam" id="PF00561">
    <property type="entry name" value="Abhydrolase_1"/>
    <property type="match status" value="1"/>
</dbReference>
<evidence type="ECO:0000313" key="4">
    <source>
        <dbReference type="EMBL" id="KJA29719.1"/>
    </source>
</evidence>
<organism evidence="4 5">
    <name type="scientific">Hypholoma sublateritium (strain FD-334 SS-4)</name>
    <dbReference type="NCBI Taxonomy" id="945553"/>
    <lineage>
        <taxon>Eukaryota</taxon>
        <taxon>Fungi</taxon>
        <taxon>Dikarya</taxon>
        <taxon>Basidiomycota</taxon>
        <taxon>Agaricomycotina</taxon>
        <taxon>Agaricomycetes</taxon>
        <taxon>Agaricomycetidae</taxon>
        <taxon>Agaricales</taxon>
        <taxon>Agaricineae</taxon>
        <taxon>Strophariaceae</taxon>
        <taxon>Hypholoma</taxon>
    </lineage>
</organism>
<name>A0A0D2PG37_HYPSF</name>
<keyword evidence="1" id="KW-0378">Hydrolase</keyword>
<gene>
    <name evidence="4" type="ORF">HYPSUDRAFT_31705</name>
</gene>
<evidence type="ECO:0000313" key="5">
    <source>
        <dbReference type="Proteomes" id="UP000054270"/>
    </source>
</evidence>
<dbReference type="Proteomes" id="UP000054270">
    <property type="component" value="Unassembled WGS sequence"/>
</dbReference>
<keyword evidence="5" id="KW-1185">Reference proteome</keyword>
<evidence type="ECO:0000256" key="2">
    <source>
        <dbReference type="ARBA" id="ARBA00038334"/>
    </source>
</evidence>
<dbReference type="SUPFAM" id="SSF53474">
    <property type="entry name" value="alpha/beta-Hydrolases"/>
    <property type="match status" value="1"/>
</dbReference>
<accession>A0A0D2PG37</accession>
<comment type="similarity">
    <text evidence="2">Belongs to the AB hydrolase superfamily. Epoxide hydrolase family.</text>
</comment>
<dbReference type="InterPro" id="IPR029058">
    <property type="entry name" value="AB_hydrolase_fold"/>
</dbReference>
<dbReference type="STRING" id="945553.A0A0D2PG37"/>
<dbReference type="InterPro" id="IPR000073">
    <property type="entry name" value="AB_hydrolase_1"/>
</dbReference>
<dbReference type="AlphaFoldDB" id="A0A0D2PG37"/>
<dbReference type="GO" id="GO:0016787">
    <property type="term" value="F:hydrolase activity"/>
    <property type="evidence" value="ECO:0007669"/>
    <property type="project" value="UniProtKB-KW"/>
</dbReference>
<dbReference type="Gene3D" id="3.40.50.1820">
    <property type="entry name" value="alpha/beta hydrolase"/>
    <property type="match status" value="1"/>
</dbReference>
<dbReference type="PANTHER" id="PTHR43329">
    <property type="entry name" value="EPOXIDE HYDROLASE"/>
    <property type="match status" value="1"/>
</dbReference>
<dbReference type="InterPro" id="IPR000639">
    <property type="entry name" value="Epox_hydrolase-like"/>
</dbReference>
<reference evidence="5" key="1">
    <citation type="submission" date="2014-04" db="EMBL/GenBank/DDBJ databases">
        <title>Evolutionary Origins and Diversification of the Mycorrhizal Mutualists.</title>
        <authorList>
            <consortium name="DOE Joint Genome Institute"/>
            <consortium name="Mycorrhizal Genomics Consortium"/>
            <person name="Kohler A."/>
            <person name="Kuo A."/>
            <person name="Nagy L.G."/>
            <person name="Floudas D."/>
            <person name="Copeland A."/>
            <person name="Barry K.W."/>
            <person name="Cichocki N."/>
            <person name="Veneault-Fourrey C."/>
            <person name="LaButti K."/>
            <person name="Lindquist E.A."/>
            <person name="Lipzen A."/>
            <person name="Lundell T."/>
            <person name="Morin E."/>
            <person name="Murat C."/>
            <person name="Riley R."/>
            <person name="Ohm R."/>
            <person name="Sun H."/>
            <person name="Tunlid A."/>
            <person name="Henrissat B."/>
            <person name="Grigoriev I.V."/>
            <person name="Hibbett D.S."/>
            <person name="Martin F."/>
        </authorList>
    </citation>
    <scope>NUCLEOTIDE SEQUENCE [LARGE SCALE GENOMIC DNA]</scope>
    <source>
        <strain evidence="5">FD-334 SS-4</strain>
    </source>
</reference>